<dbReference type="Pfam" id="PF01592">
    <property type="entry name" value="NifU_N"/>
    <property type="match status" value="1"/>
</dbReference>
<dbReference type="CDD" id="cd06664">
    <property type="entry name" value="IscU_like"/>
    <property type="match status" value="1"/>
</dbReference>
<evidence type="ECO:0000313" key="3">
    <source>
        <dbReference type="Proteomes" id="UP000006556"/>
    </source>
</evidence>
<feature type="domain" description="NIF system FeS cluster assembly NifU N-terminal" evidence="1">
    <location>
        <begin position="17"/>
        <end position="133"/>
    </location>
</feature>
<dbReference type="Gene3D" id="3.90.1010.10">
    <property type="match status" value="1"/>
</dbReference>
<proteinExistence type="predicted"/>
<dbReference type="GO" id="GO:0005506">
    <property type="term" value="F:iron ion binding"/>
    <property type="evidence" value="ECO:0007669"/>
    <property type="project" value="InterPro"/>
</dbReference>
<dbReference type="AlphaFoldDB" id="A5D4Q3"/>
<dbReference type="InterPro" id="IPR002871">
    <property type="entry name" value="NIF_FeS_clus_asmbl_NifU_N"/>
</dbReference>
<keyword evidence="3" id="KW-1185">Reference proteome</keyword>
<evidence type="ECO:0000313" key="2">
    <source>
        <dbReference type="EMBL" id="BAF58762.1"/>
    </source>
</evidence>
<dbReference type="SUPFAM" id="SSF82649">
    <property type="entry name" value="SufE/NifU"/>
    <property type="match status" value="1"/>
</dbReference>
<accession>A5D4Q3</accession>
<dbReference type="STRING" id="370438.PTH_0581"/>
<evidence type="ECO:0000259" key="1">
    <source>
        <dbReference type="Pfam" id="PF01592"/>
    </source>
</evidence>
<dbReference type="Proteomes" id="UP000006556">
    <property type="component" value="Chromosome"/>
</dbReference>
<protein>
    <submittedName>
        <fullName evidence="2">NifU homolog</fullName>
    </submittedName>
</protein>
<sequence length="150" mass="16501">MEEKVEKQYILDMIGKYSDTVIDHARNPRNVGNIPNCDGFSQETGECGDTMAIWLKVIDNKINNATFWTDGCGTTIACGSMVTEMAKNLSVEEALKIKAEDILNALGGLPEDHAHCAALAAEALRNAVKDYIDTSKFPWKKAYQKKNSTA</sequence>
<dbReference type="GO" id="GO:0051536">
    <property type="term" value="F:iron-sulfur cluster binding"/>
    <property type="evidence" value="ECO:0007669"/>
    <property type="project" value="InterPro"/>
</dbReference>
<dbReference type="GO" id="GO:0016226">
    <property type="term" value="P:iron-sulfur cluster assembly"/>
    <property type="evidence" value="ECO:0007669"/>
    <property type="project" value="InterPro"/>
</dbReference>
<reference evidence="3" key="1">
    <citation type="journal article" date="2008" name="Genome Res.">
        <title>The genome of Pelotomaculum thermopropionicum reveals niche-associated evolution in anaerobic microbiota.</title>
        <authorList>
            <person name="Kosaka T."/>
            <person name="Kato S."/>
            <person name="Shimoyama T."/>
            <person name="Ishii S."/>
            <person name="Abe T."/>
            <person name="Watanabe K."/>
        </authorList>
    </citation>
    <scope>NUCLEOTIDE SEQUENCE [LARGE SCALE GENOMIC DNA]</scope>
    <source>
        <strain evidence="3">DSM 13744 / JCM 10971 / SI</strain>
    </source>
</reference>
<dbReference type="PANTHER" id="PTHR10093">
    <property type="entry name" value="IRON-SULFUR CLUSTER ASSEMBLY ENZYME NIFU HOMOLOG"/>
    <property type="match status" value="1"/>
</dbReference>
<organism evidence="2 3">
    <name type="scientific">Pelotomaculum thermopropionicum (strain DSM 13744 / JCM 10971 / SI)</name>
    <dbReference type="NCBI Taxonomy" id="370438"/>
    <lineage>
        <taxon>Bacteria</taxon>
        <taxon>Bacillati</taxon>
        <taxon>Bacillota</taxon>
        <taxon>Clostridia</taxon>
        <taxon>Eubacteriales</taxon>
        <taxon>Desulfotomaculaceae</taxon>
        <taxon>Pelotomaculum</taxon>
    </lineage>
</organism>
<dbReference type="HOGENOM" id="CLU_079283_5_1_9"/>
<dbReference type="eggNOG" id="COG0822">
    <property type="taxonomic scope" value="Bacteria"/>
</dbReference>
<gene>
    <name evidence="2" type="primary">IscU</name>
    <name evidence="2" type="ordered locus">PTH_0581</name>
</gene>
<dbReference type="EMBL" id="AP009389">
    <property type="protein sequence ID" value="BAF58762.1"/>
    <property type="molecule type" value="Genomic_DNA"/>
</dbReference>
<dbReference type="KEGG" id="pth:PTH_0581"/>
<name>A5D4Q3_PELTS</name>